<protein>
    <submittedName>
        <fullName evidence="5">NAD(P)-dependent dehydrogenase (Short-subunit alcohol dehydrogenase family)</fullName>
    </submittedName>
</protein>
<dbReference type="EMBL" id="JAUSVU010000022">
    <property type="protein sequence ID" value="MDQ0536050.1"/>
    <property type="molecule type" value="Genomic_DNA"/>
</dbReference>
<reference evidence="5 6" key="1">
    <citation type="submission" date="2023-07" db="EMBL/GenBank/DDBJ databases">
        <title>Genomic Encyclopedia of Type Strains, Phase IV (KMG-IV): sequencing the most valuable type-strain genomes for metagenomic binning, comparative biology and taxonomic classification.</title>
        <authorList>
            <person name="Goeker M."/>
        </authorList>
    </citation>
    <scope>NUCLEOTIDE SEQUENCE [LARGE SCALE GENOMIC DNA]</scope>
    <source>
        <strain evidence="5 6">DSM 19922</strain>
    </source>
</reference>
<dbReference type="Proteomes" id="UP001244552">
    <property type="component" value="Unassembled WGS sequence"/>
</dbReference>
<dbReference type="PANTHER" id="PTHR43477:SF1">
    <property type="entry name" value="DIHYDROANTICAPSIN 7-DEHYDROGENASE"/>
    <property type="match status" value="1"/>
</dbReference>
<evidence type="ECO:0000256" key="3">
    <source>
        <dbReference type="SAM" id="MobiDB-lite"/>
    </source>
</evidence>
<dbReference type="PRINTS" id="PR00081">
    <property type="entry name" value="GDHRDH"/>
</dbReference>
<name>A0ABU0MRF4_9PROT</name>
<feature type="domain" description="Ketoreductase" evidence="4">
    <location>
        <begin position="27"/>
        <end position="198"/>
    </location>
</feature>
<proteinExistence type="inferred from homology"/>
<comment type="caution">
    <text evidence="5">The sequence shown here is derived from an EMBL/GenBank/DDBJ whole genome shotgun (WGS) entry which is preliminary data.</text>
</comment>
<dbReference type="SUPFAM" id="SSF51735">
    <property type="entry name" value="NAD(P)-binding Rossmann-fold domains"/>
    <property type="match status" value="1"/>
</dbReference>
<dbReference type="Pfam" id="PF13561">
    <property type="entry name" value="adh_short_C2"/>
    <property type="match status" value="1"/>
</dbReference>
<dbReference type="Gene3D" id="3.40.50.720">
    <property type="entry name" value="NAD(P)-binding Rossmann-like Domain"/>
    <property type="match status" value="1"/>
</dbReference>
<sequence>MAYSSSRQLRSKGPCMNPTAPDPLKGAHVVVFGGATGIGLATATAAHARGARVTLVGRTPAKLAAAAAPLGARTAIADITDRRAVEAVFVESDPIDHLVITAGALGGGPIAVTDPDVLLAALQERIAGPLYAIKAALPLMSPTGSIVLTGGQFSDRPSAGFSVVAAAVRGIEALAQALALELKPIRVNVIAPGFVDTPLFNVMGEAARNGLLVQAARSLPGGRIGQADEVAQAILLLLVNGHMNGEVLHVDGGGRLV</sequence>
<comment type="similarity">
    <text evidence="1">Belongs to the short-chain dehydrogenases/reductases (SDR) family.</text>
</comment>
<dbReference type="RefSeq" id="WP_209988437.1">
    <property type="nucleotide sequence ID" value="NZ_JAGINO010000024.1"/>
</dbReference>
<dbReference type="InterPro" id="IPR057326">
    <property type="entry name" value="KR_dom"/>
</dbReference>
<accession>A0ABU0MRF4</accession>
<organism evidence="5 6">
    <name type="scientific">Azospirillum picis</name>
    <dbReference type="NCBI Taxonomy" id="488438"/>
    <lineage>
        <taxon>Bacteria</taxon>
        <taxon>Pseudomonadati</taxon>
        <taxon>Pseudomonadota</taxon>
        <taxon>Alphaproteobacteria</taxon>
        <taxon>Rhodospirillales</taxon>
        <taxon>Azospirillaceae</taxon>
        <taxon>Azospirillum</taxon>
    </lineage>
</organism>
<evidence type="ECO:0000313" key="5">
    <source>
        <dbReference type="EMBL" id="MDQ0536050.1"/>
    </source>
</evidence>
<evidence type="ECO:0000313" key="6">
    <source>
        <dbReference type="Proteomes" id="UP001244552"/>
    </source>
</evidence>
<evidence type="ECO:0000256" key="1">
    <source>
        <dbReference type="ARBA" id="ARBA00006484"/>
    </source>
</evidence>
<evidence type="ECO:0000256" key="2">
    <source>
        <dbReference type="ARBA" id="ARBA00023002"/>
    </source>
</evidence>
<dbReference type="PANTHER" id="PTHR43477">
    <property type="entry name" value="DIHYDROANTICAPSIN 7-DEHYDROGENASE"/>
    <property type="match status" value="1"/>
</dbReference>
<feature type="region of interest" description="Disordered" evidence="3">
    <location>
        <begin position="1"/>
        <end position="20"/>
    </location>
</feature>
<dbReference type="InterPro" id="IPR036291">
    <property type="entry name" value="NAD(P)-bd_dom_sf"/>
</dbReference>
<evidence type="ECO:0000259" key="4">
    <source>
        <dbReference type="SMART" id="SM00822"/>
    </source>
</evidence>
<keyword evidence="6" id="KW-1185">Reference proteome</keyword>
<dbReference type="InterPro" id="IPR002347">
    <property type="entry name" value="SDR_fam"/>
</dbReference>
<keyword evidence="2" id="KW-0560">Oxidoreductase</keyword>
<dbReference type="SMART" id="SM00822">
    <property type="entry name" value="PKS_KR"/>
    <property type="match status" value="1"/>
</dbReference>
<dbReference type="InterPro" id="IPR051122">
    <property type="entry name" value="SDR_DHRS6-like"/>
</dbReference>
<gene>
    <name evidence="5" type="ORF">QO018_004941</name>
</gene>